<dbReference type="FunFam" id="1.25.10.10:FF:000017">
    <property type="entry name" value="26S proteasome non-ATPase regulatory subunit 1"/>
    <property type="match status" value="1"/>
</dbReference>
<dbReference type="Pfam" id="PF18004">
    <property type="entry name" value="RPN2_C"/>
    <property type="match status" value="1"/>
</dbReference>
<sequence length="1042" mass="111582">MAAADVVVPTSASSALFLLDEPEHEIQAYALETLNAMADSFWPEISPYVAKIQALSEDKSFSSSALAAIVAAKVLFHLGELDEALEYALSAGNLFDVTANNQFALTLRAKCIDEYIRVQIKRFEVSASTGASSSRDADALAIPAGLEQVVDRVLDDCVVRGEVREAIGIAIEARRLDRVEYSLSHGCTSSSERIGALKYCFDCVQGIIAHRAYRHDVLKLIAALHRKEPEPDEVAIARCYAFIENASGVAECLFRLLEACGESKKSRSELFAYQIACDVYDNDAPHFAQKVAALLPAISREDDVSVDSFSEPDMRLVKLRAILSGIVYSAYALEFLYSENHSDMFIMQSMKSTLDNRSSLNHSALIFANSIAHAGTTVDTFLRENLDWLARASSWSKFSATACLGVIHSRHATSAMKILSPYLSSTPGVSSSAYAEGGAFYALGLISATSGSADQAGEHGRALLYGSGNSYTKDPFSATKYLLVGLREASSNEIIQHGGCLGLGLAAMGTWDGSSEENEIYEELKGVLFSDSAVSGEAAGVGMGLVALGSGSEKALDEMIAYARDTEHEKIKRGLAMGIAMVCYGRENEADAVIEKLASESEAILRYSAMFCTALAYAATADNKAVRLLLHSAVSDVDNDVRRAAVIALGFVLMRHPRQVPRTIALLAESCHAHVRYGATLALGIACAGTGLPAAIEILEKLASDTSDFVRQGALIGLALVLMQHSEARSSKSAEARKLFQKMYSDRHEEAMTKFGAVLANGFIDAGGRNATVSLLSRSGHRRASAIVGMAMFVQFWFWFPFVHFIALALKPAAIIGLDSELKMPMTEVKVNCRPSLYAYPRNGPLHKSKKEDRAASVVLSITAKAKAREARKAQGAKSTGASDAAMDTTSDGGLKNGAGHDAKAGSAGDIEGKVAAMGVSESKPPKEDTSYTVSLPARMLPDQEKYVVWPANGRFQPVQSGLNGGFVMLLDSTPEEEAIEHVKTKTWTYEQATESVPAQPATTEDSLAASSAPQPDSAREPEPPAAVFYPEDANTSGNSGT</sequence>
<dbReference type="GO" id="GO:0008540">
    <property type="term" value="C:proteasome regulatory particle, base subcomplex"/>
    <property type="evidence" value="ECO:0007669"/>
    <property type="project" value="UniProtKB-UniRule"/>
</dbReference>
<feature type="domain" description="26S proteasome non-ATPase regulatory subunit 1/RPN2 N-terminal" evidence="8">
    <location>
        <begin position="10"/>
        <end position="340"/>
    </location>
</feature>
<proteinExistence type="inferred from homology"/>
<dbReference type="GO" id="GO:0030234">
    <property type="term" value="F:enzyme regulator activity"/>
    <property type="evidence" value="ECO:0007669"/>
    <property type="project" value="UniProtKB-UniRule"/>
</dbReference>
<evidence type="ECO:0000256" key="5">
    <source>
        <dbReference type="SAM" id="MobiDB-lite"/>
    </source>
</evidence>
<dbReference type="InterPro" id="IPR011989">
    <property type="entry name" value="ARM-like"/>
</dbReference>
<dbReference type="PANTHER" id="PTHR10943">
    <property type="entry name" value="26S PROTEASOME NON-ATPASE REGULATORY SUBUNIT"/>
    <property type="match status" value="1"/>
</dbReference>
<keyword evidence="6" id="KW-0812">Transmembrane</keyword>
<dbReference type="InterPro" id="IPR016024">
    <property type="entry name" value="ARM-type_fold"/>
</dbReference>
<name>A0A7S1TLY8_9RHOD</name>
<evidence type="ECO:0000313" key="9">
    <source>
        <dbReference type="EMBL" id="CAD9240294.1"/>
    </source>
</evidence>
<evidence type="ECO:0000256" key="3">
    <source>
        <dbReference type="ARBA" id="ARBA00022942"/>
    </source>
</evidence>
<feature type="transmembrane region" description="Helical" evidence="6">
    <location>
        <begin position="786"/>
        <end position="810"/>
    </location>
</feature>
<dbReference type="PIRSF" id="PIRSF015947">
    <property type="entry name" value="26S_Psome_Rpn2"/>
    <property type="match status" value="1"/>
</dbReference>
<feature type="domain" description="26S proteasome regulatory subunit RPN2 C-terminal" evidence="7">
    <location>
        <begin position="814"/>
        <end position="978"/>
    </location>
</feature>
<dbReference type="InterPro" id="IPR016642">
    <property type="entry name" value="26S_Psome_Rpn2"/>
</dbReference>
<comment type="similarity">
    <text evidence="1 4">Belongs to the proteasome subunit S1 family.</text>
</comment>
<dbReference type="AlphaFoldDB" id="A0A7S1TLY8"/>
<feature type="region of interest" description="Disordered" evidence="5">
    <location>
        <begin position="991"/>
        <end position="1042"/>
    </location>
</feature>
<keyword evidence="3 4" id="KW-0647">Proteasome</keyword>
<keyword evidence="6" id="KW-1133">Transmembrane helix</keyword>
<reference evidence="9" key="1">
    <citation type="submission" date="2021-01" db="EMBL/GenBank/DDBJ databases">
        <authorList>
            <person name="Corre E."/>
            <person name="Pelletier E."/>
            <person name="Niang G."/>
            <person name="Scheremetjew M."/>
            <person name="Finn R."/>
            <person name="Kale V."/>
            <person name="Holt S."/>
            <person name="Cochrane G."/>
            <person name="Meng A."/>
            <person name="Brown T."/>
            <person name="Cohen L."/>
        </authorList>
    </citation>
    <scope>NUCLEOTIDE SEQUENCE</scope>
    <source>
        <strain evidence="9">CCMP3124</strain>
    </source>
</reference>
<evidence type="ECO:0000256" key="6">
    <source>
        <dbReference type="SAM" id="Phobius"/>
    </source>
</evidence>
<gene>
    <name evidence="9" type="ORF">EAUS1353_LOCUS2032</name>
</gene>
<evidence type="ECO:0008006" key="10">
    <source>
        <dbReference type="Google" id="ProtNLM"/>
    </source>
</evidence>
<evidence type="ECO:0000256" key="1">
    <source>
        <dbReference type="ARBA" id="ARBA00006308"/>
    </source>
</evidence>
<dbReference type="SUPFAM" id="SSF48371">
    <property type="entry name" value="ARM repeat"/>
    <property type="match status" value="1"/>
</dbReference>
<evidence type="ECO:0000259" key="8">
    <source>
        <dbReference type="Pfam" id="PF21505"/>
    </source>
</evidence>
<dbReference type="GO" id="GO:0034515">
    <property type="term" value="C:proteasome storage granule"/>
    <property type="evidence" value="ECO:0007669"/>
    <property type="project" value="TreeGrafter"/>
</dbReference>
<feature type="compositionally biased region" description="Polar residues" evidence="5">
    <location>
        <begin position="991"/>
        <end position="1015"/>
    </location>
</feature>
<evidence type="ECO:0000256" key="2">
    <source>
        <dbReference type="ARBA" id="ARBA00022737"/>
    </source>
</evidence>
<dbReference type="Pfam" id="PF13646">
    <property type="entry name" value="HEAT_2"/>
    <property type="match status" value="1"/>
</dbReference>
<keyword evidence="6" id="KW-0472">Membrane</keyword>
<protein>
    <recommendedName>
        <fullName evidence="10">26S proteasome regulatory subunit RPN2 C-terminal domain-containing protein</fullName>
    </recommendedName>
</protein>
<feature type="region of interest" description="Disordered" evidence="5">
    <location>
        <begin position="870"/>
        <end position="910"/>
    </location>
</feature>
<dbReference type="InterPro" id="IPR040623">
    <property type="entry name" value="RPN2_C"/>
</dbReference>
<evidence type="ECO:0000259" key="7">
    <source>
        <dbReference type="Pfam" id="PF18004"/>
    </source>
</evidence>
<dbReference type="GO" id="GO:0043161">
    <property type="term" value="P:proteasome-mediated ubiquitin-dependent protein catabolic process"/>
    <property type="evidence" value="ECO:0007669"/>
    <property type="project" value="TreeGrafter"/>
</dbReference>
<dbReference type="GO" id="GO:0005634">
    <property type="term" value="C:nucleus"/>
    <property type="evidence" value="ECO:0007669"/>
    <property type="project" value="TreeGrafter"/>
</dbReference>
<evidence type="ECO:0000256" key="4">
    <source>
        <dbReference type="PIRNR" id="PIRNR015947"/>
    </source>
</evidence>
<accession>A0A7S1TLY8</accession>
<dbReference type="Gene3D" id="1.25.10.10">
    <property type="entry name" value="Leucine-rich Repeat Variant"/>
    <property type="match status" value="1"/>
</dbReference>
<dbReference type="GO" id="GO:0042176">
    <property type="term" value="P:regulation of protein catabolic process"/>
    <property type="evidence" value="ECO:0007669"/>
    <property type="project" value="UniProtKB-UniRule"/>
</dbReference>
<organism evidence="9">
    <name type="scientific">Erythrolobus australicus</name>
    <dbReference type="NCBI Taxonomy" id="1077150"/>
    <lineage>
        <taxon>Eukaryota</taxon>
        <taxon>Rhodophyta</taxon>
        <taxon>Bangiophyceae</taxon>
        <taxon>Porphyridiales</taxon>
        <taxon>Porphyridiaceae</taxon>
        <taxon>Erythrolobus</taxon>
    </lineage>
</organism>
<dbReference type="PANTHER" id="PTHR10943:SF2">
    <property type="entry name" value="26S PROTEASOME NON-ATPASE REGULATORY SUBUNIT 1"/>
    <property type="match status" value="1"/>
</dbReference>
<dbReference type="Pfam" id="PF21505">
    <property type="entry name" value="RPN2_N"/>
    <property type="match status" value="1"/>
</dbReference>
<dbReference type="EMBL" id="HBGI01003135">
    <property type="protein sequence ID" value="CAD9240294.1"/>
    <property type="molecule type" value="Transcribed_RNA"/>
</dbReference>
<dbReference type="InterPro" id="IPR048570">
    <property type="entry name" value="PSMD1_RPN2_N"/>
</dbReference>
<keyword evidence="2" id="KW-0677">Repeat</keyword>